<protein>
    <submittedName>
        <fullName evidence="1">Uncharacterized protein</fullName>
    </submittedName>
</protein>
<reference evidence="1" key="1">
    <citation type="submission" date="2023-05" db="EMBL/GenBank/DDBJ databases">
        <authorList>
            <person name="Stuckert A."/>
        </authorList>
    </citation>
    <scope>NUCLEOTIDE SEQUENCE</scope>
</reference>
<proteinExistence type="predicted"/>
<dbReference type="Proteomes" id="UP001162483">
    <property type="component" value="Unassembled WGS sequence"/>
</dbReference>
<organism evidence="1 2">
    <name type="scientific">Staurois parvus</name>
    <dbReference type="NCBI Taxonomy" id="386267"/>
    <lineage>
        <taxon>Eukaryota</taxon>
        <taxon>Metazoa</taxon>
        <taxon>Chordata</taxon>
        <taxon>Craniata</taxon>
        <taxon>Vertebrata</taxon>
        <taxon>Euteleostomi</taxon>
        <taxon>Amphibia</taxon>
        <taxon>Batrachia</taxon>
        <taxon>Anura</taxon>
        <taxon>Neobatrachia</taxon>
        <taxon>Ranoidea</taxon>
        <taxon>Ranidae</taxon>
        <taxon>Staurois</taxon>
    </lineage>
</organism>
<comment type="caution">
    <text evidence="1">The sequence shown here is derived from an EMBL/GenBank/DDBJ whole genome shotgun (WGS) entry which is preliminary data.</text>
</comment>
<accession>A0ABN9C2P9</accession>
<sequence length="37" mass="4321">MKVIAFSNVYIYWDFFFLFFPSNGGDQRLIVGLLQAC</sequence>
<evidence type="ECO:0000313" key="1">
    <source>
        <dbReference type="EMBL" id="CAI9553980.1"/>
    </source>
</evidence>
<evidence type="ECO:0000313" key="2">
    <source>
        <dbReference type="Proteomes" id="UP001162483"/>
    </source>
</evidence>
<gene>
    <name evidence="1" type="ORF">SPARVUS_LOCUS4123799</name>
</gene>
<keyword evidence="2" id="KW-1185">Reference proteome</keyword>
<name>A0ABN9C2P9_9NEOB</name>
<dbReference type="EMBL" id="CATNWA010007405">
    <property type="protein sequence ID" value="CAI9553980.1"/>
    <property type="molecule type" value="Genomic_DNA"/>
</dbReference>